<evidence type="ECO:0000256" key="2">
    <source>
        <dbReference type="ARBA" id="ARBA00022692"/>
    </source>
</evidence>
<feature type="transmembrane region" description="Helical" evidence="5">
    <location>
        <begin position="77"/>
        <end position="93"/>
    </location>
</feature>
<evidence type="ECO:0008006" key="8">
    <source>
        <dbReference type="Google" id="ProtNLM"/>
    </source>
</evidence>
<comment type="caution">
    <text evidence="6">The sequence shown here is derived from an EMBL/GenBank/DDBJ whole genome shotgun (WGS) entry which is preliminary data.</text>
</comment>
<evidence type="ECO:0000256" key="1">
    <source>
        <dbReference type="ARBA" id="ARBA00022475"/>
    </source>
</evidence>
<evidence type="ECO:0000256" key="5">
    <source>
        <dbReference type="SAM" id="Phobius"/>
    </source>
</evidence>
<keyword evidence="7" id="KW-1185">Reference proteome</keyword>
<evidence type="ECO:0000256" key="3">
    <source>
        <dbReference type="ARBA" id="ARBA00022989"/>
    </source>
</evidence>
<dbReference type="InterPro" id="IPR019691">
    <property type="entry name" value="DUF2585"/>
</dbReference>
<feature type="transmembrane region" description="Helical" evidence="5">
    <location>
        <begin position="105"/>
        <end position="130"/>
    </location>
</feature>
<protein>
    <recommendedName>
        <fullName evidence="8">DUF2585 domain-containing protein</fullName>
    </recommendedName>
</protein>
<evidence type="ECO:0000256" key="4">
    <source>
        <dbReference type="ARBA" id="ARBA00023136"/>
    </source>
</evidence>
<feature type="transmembrane region" description="Helical" evidence="5">
    <location>
        <begin position="21"/>
        <end position="46"/>
    </location>
</feature>
<gene>
    <name evidence="6" type="ORF">CK240_11375</name>
</gene>
<accession>A0A2A2GJ21</accession>
<proteinExistence type="predicted"/>
<sequence length="197" mass="21680">MHFDDMNRRPRPTRRQPLARPPLSPALTLCLGILLVNGAVALWLLLLGRSLLPAGVPLQWWSGSTFVDHNSQHLTDYYSALHVISGAGLYFAARRVCPLWPLHKRLLMVIACSGVWEVVENTPWIIALFNDPGGPGVYRGDSIVNAFSDTAFVALGFIVAHHMPRWFIIGAGLMAEIGVAVVIHDGFVLGTARIILR</sequence>
<reference evidence="6 7" key="1">
    <citation type="submission" date="2017-09" db="EMBL/GenBank/DDBJ databases">
        <title>Paracoccus alkalisoli sp. nov., isolated from saline alkaline soil.</title>
        <authorList>
            <person name="Dong X."/>
            <person name="Zhang G."/>
        </authorList>
    </citation>
    <scope>NUCLEOTIDE SEQUENCE [LARGE SCALE GENOMIC DNA]</scope>
    <source>
        <strain evidence="6 7">WN007</strain>
    </source>
</reference>
<evidence type="ECO:0000313" key="7">
    <source>
        <dbReference type="Proteomes" id="UP000218023"/>
    </source>
</evidence>
<dbReference type="Proteomes" id="UP000218023">
    <property type="component" value="Unassembled WGS sequence"/>
</dbReference>
<feature type="transmembrane region" description="Helical" evidence="5">
    <location>
        <begin position="142"/>
        <end position="160"/>
    </location>
</feature>
<dbReference type="Pfam" id="PF10755">
    <property type="entry name" value="DUF2585"/>
    <property type="match status" value="1"/>
</dbReference>
<keyword evidence="4 5" id="KW-0472">Membrane</keyword>
<name>A0A2A2GJ21_9RHOB</name>
<dbReference type="GO" id="GO:0005886">
    <property type="term" value="C:plasma membrane"/>
    <property type="evidence" value="ECO:0007669"/>
    <property type="project" value="InterPro"/>
</dbReference>
<dbReference type="EMBL" id="NSJZ01000009">
    <property type="protein sequence ID" value="PAU96865.1"/>
    <property type="molecule type" value="Genomic_DNA"/>
</dbReference>
<keyword evidence="3 5" id="KW-1133">Transmembrane helix</keyword>
<feature type="transmembrane region" description="Helical" evidence="5">
    <location>
        <begin position="167"/>
        <end position="196"/>
    </location>
</feature>
<keyword evidence="1" id="KW-1003">Cell membrane</keyword>
<keyword evidence="2 5" id="KW-0812">Transmembrane</keyword>
<organism evidence="6 7">
    <name type="scientific">Paracoccus salipaludis</name>
    <dbReference type="NCBI Taxonomy" id="2032623"/>
    <lineage>
        <taxon>Bacteria</taxon>
        <taxon>Pseudomonadati</taxon>
        <taxon>Pseudomonadota</taxon>
        <taxon>Alphaproteobacteria</taxon>
        <taxon>Rhodobacterales</taxon>
        <taxon>Paracoccaceae</taxon>
        <taxon>Paracoccus</taxon>
    </lineage>
</organism>
<dbReference type="AlphaFoldDB" id="A0A2A2GJ21"/>
<evidence type="ECO:0000313" key="6">
    <source>
        <dbReference type="EMBL" id="PAU96865.1"/>
    </source>
</evidence>